<feature type="compositionally biased region" description="Low complexity" evidence="1">
    <location>
        <begin position="157"/>
        <end position="170"/>
    </location>
</feature>
<dbReference type="InterPro" id="IPR005183">
    <property type="entry name" value="DUF305_CopM-like"/>
</dbReference>
<dbReference type="Pfam" id="PF03713">
    <property type="entry name" value="DUF305"/>
    <property type="match status" value="1"/>
</dbReference>
<comment type="caution">
    <text evidence="4">The sequence shown here is derived from an EMBL/GenBank/DDBJ whole genome shotgun (WGS) entry which is preliminary data.</text>
</comment>
<evidence type="ECO:0000256" key="2">
    <source>
        <dbReference type="SAM" id="Phobius"/>
    </source>
</evidence>
<feature type="domain" description="DUF305" evidence="3">
    <location>
        <begin position="92"/>
        <end position="156"/>
    </location>
</feature>
<feature type="transmembrane region" description="Helical" evidence="2">
    <location>
        <begin position="65"/>
        <end position="84"/>
    </location>
</feature>
<keyword evidence="2" id="KW-1133">Transmembrane helix</keyword>
<dbReference type="InterPro" id="IPR012347">
    <property type="entry name" value="Ferritin-like"/>
</dbReference>
<keyword evidence="2" id="KW-0812">Transmembrane</keyword>
<reference evidence="4 5" key="1">
    <citation type="submission" date="2019-03" db="EMBL/GenBank/DDBJ databases">
        <title>Draft Genome Sequence of Massilia arenosa sp. nov., a Novel Massilia Species Isolated from a Sandy-loam Maize Soil.</title>
        <authorList>
            <person name="Raths R."/>
            <person name="Peta V."/>
            <person name="Bucking H."/>
        </authorList>
    </citation>
    <scope>NUCLEOTIDE SEQUENCE [LARGE SCALE GENOMIC DNA]</scope>
    <source>
        <strain evidence="4 5">MC02</strain>
    </source>
</reference>
<feature type="transmembrane region" description="Helical" evidence="2">
    <location>
        <begin position="38"/>
        <end position="59"/>
    </location>
</feature>
<feature type="region of interest" description="Disordered" evidence="1">
    <location>
        <begin position="142"/>
        <end position="170"/>
    </location>
</feature>
<name>A0A4Y9T0I3_9BURK</name>
<evidence type="ECO:0000256" key="1">
    <source>
        <dbReference type="SAM" id="MobiDB-lite"/>
    </source>
</evidence>
<dbReference type="Gene3D" id="1.20.1260.10">
    <property type="match status" value="1"/>
</dbReference>
<sequence>MSYRHFFAMIAASTADMFGLMYLNTYEAAHVHFSQTRFWMALLMGAAMGALMMAFMYKMYPNKRLNTAILGGCAAVFAVALWLVRSQATVDDVSYMKAMIPHHSIAILTSERAGIRDARVRRLADGIIATQRREIGEMEHLIEDLERPNRSTEQEPARPGAAKAPAPVAP</sequence>
<dbReference type="RefSeq" id="WP_135205202.1">
    <property type="nucleotide sequence ID" value="NZ_SPVF01000003.1"/>
</dbReference>
<organism evidence="4 5">
    <name type="scientific">Zemynaea arenosa</name>
    <dbReference type="NCBI Taxonomy" id="2561931"/>
    <lineage>
        <taxon>Bacteria</taxon>
        <taxon>Pseudomonadati</taxon>
        <taxon>Pseudomonadota</taxon>
        <taxon>Betaproteobacteria</taxon>
        <taxon>Burkholderiales</taxon>
        <taxon>Oxalobacteraceae</taxon>
        <taxon>Telluria group</taxon>
        <taxon>Zemynaea</taxon>
    </lineage>
</organism>
<dbReference type="AlphaFoldDB" id="A0A4Y9T0I3"/>
<feature type="compositionally biased region" description="Basic and acidic residues" evidence="1">
    <location>
        <begin position="142"/>
        <end position="156"/>
    </location>
</feature>
<dbReference type="Proteomes" id="UP000298438">
    <property type="component" value="Unassembled WGS sequence"/>
</dbReference>
<gene>
    <name evidence="4" type="ORF">E4L96_00070</name>
</gene>
<keyword evidence="5" id="KW-1185">Reference proteome</keyword>
<feature type="transmembrane region" description="Helical" evidence="2">
    <location>
        <begin position="6"/>
        <end position="26"/>
    </location>
</feature>
<evidence type="ECO:0000313" key="4">
    <source>
        <dbReference type="EMBL" id="TFW30413.1"/>
    </source>
</evidence>
<dbReference type="OrthoDB" id="8603558at2"/>
<proteinExistence type="predicted"/>
<evidence type="ECO:0000259" key="3">
    <source>
        <dbReference type="Pfam" id="PF03713"/>
    </source>
</evidence>
<accession>A0A4Y9T0I3</accession>
<protein>
    <submittedName>
        <fullName evidence="4">DUF305 domain-containing protein</fullName>
    </submittedName>
</protein>
<evidence type="ECO:0000313" key="5">
    <source>
        <dbReference type="Proteomes" id="UP000298438"/>
    </source>
</evidence>
<dbReference type="EMBL" id="SPVF01000003">
    <property type="protein sequence ID" value="TFW30413.1"/>
    <property type="molecule type" value="Genomic_DNA"/>
</dbReference>
<keyword evidence="2" id="KW-0472">Membrane</keyword>